<comment type="caution">
    <text evidence="3">The sequence shown here is derived from an EMBL/GenBank/DDBJ whole genome shotgun (WGS) entry which is preliminary data.</text>
</comment>
<evidence type="ECO:0000313" key="3">
    <source>
        <dbReference type="EMBL" id="GEP42955.1"/>
    </source>
</evidence>
<dbReference type="NCBIfam" id="TIGR02447">
    <property type="entry name" value="yiiD_Cterm"/>
    <property type="match status" value="1"/>
</dbReference>
<dbReference type="InterPro" id="IPR029069">
    <property type="entry name" value="HotDog_dom_sf"/>
</dbReference>
<dbReference type="InterPro" id="IPR012660">
    <property type="entry name" value="YiiD_C"/>
</dbReference>
<accession>A0A512M8A4</accession>
<dbReference type="CDD" id="cd03443">
    <property type="entry name" value="PaaI_thioesterase"/>
    <property type="match status" value="1"/>
</dbReference>
<dbReference type="OrthoDB" id="572024at2"/>
<name>A0A512M8A4_9BACT</name>
<evidence type="ECO:0000313" key="4">
    <source>
        <dbReference type="Proteomes" id="UP000321577"/>
    </source>
</evidence>
<keyword evidence="4" id="KW-1185">Reference proteome</keyword>
<dbReference type="RefSeq" id="WP_146850536.1">
    <property type="nucleotide sequence ID" value="NZ_BKAG01000013.1"/>
</dbReference>
<dbReference type="AlphaFoldDB" id="A0A512M8A4"/>
<proteinExistence type="predicted"/>
<feature type="transmembrane region" description="Helical" evidence="1">
    <location>
        <begin position="56"/>
        <end position="77"/>
    </location>
</feature>
<evidence type="ECO:0000256" key="1">
    <source>
        <dbReference type="SAM" id="Phobius"/>
    </source>
</evidence>
<keyword evidence="1" id="KW-1133">Transmembrane helix</keyword>
<evidence type="ECO:0000259" key="2">
    <source>
        <dbReference type="Pfam" id="PF09500"/>
    </source>
</evidence>
<protein>
    <recommendedName>
        <fullName evidence="2">Thioesterase putative domain-containing protein</fullName>
    </recommendedName>
</protein>
<dbReference type="EMBL" id="BKAG01000013">
    <property type="protein sequence ID" value="GEP42955.1"/>
    <property type="molecule type" value="Genomic_DNA"/>
</dbReference>
<dbReference type="Gene3D" id="3.10.129.10">
    <property type="entry name" value="Hotdog Thioesterase"/>
    <property type="match status" value="1"/>
</dbReference>
<feature type="domain" description="Thioesterase putative" evidence="2">
    <location>
        <begin position="13"/>
        <end position="151"/>
    </location>
</feature>
<keyword evidence="1" id="KW-0472">Membrane</keyword>
<dbReference type="SUPFAM" id="SSF54637">
    <property type="entry name" value="Thioesterase/thiol ester dehydrase-isomerase"/>
    <property type="match status" value="1"/>
</dbReference>
<gene>
    <name evidence="3" type="ORF">BGE01nite_22460</name>
</gene>
<dbReference type="Proteomes" id="UP000321577">
    <property type="component" value="Unassembled WGS sequence"/>
</dbReference>
<sequence length="154" mass="16896">MSEASINEPLLRETETFLHEQIPLTLAMGVMVESWDGQQLVLQAPLAPNHNHLGTAFGGSLSALATLTGYCLLWLMLGDRQAHIVVRESSIRYRSPVRGALRATGHRPADQDMEAFQLKFTETGRASLTLKAVIEEAGKVCVEFEGSFVAMREG</sequence>
<organism evidence="3 4">
    <name type="scientific">Brevifollis gellanilyticus</name>
    <dbReference type="NCBI Taxonomy" id="748831"/>
    <lineage>
        <taxon>Bacteria</taxon>
        <taxon>Pseudomonadati</taxon>
        <taxon>Verrucomicrobiota</taxon>
        <taxon>Verrucomicrobiia</taxon>
        <taxon>Verrucomicrobiales</taxon>
        <taxon>Verrucomicrobiaceae</taxon>
    </lineage>
</organism>
<dbReference type="Pfam" id="PF09500">
    <property type="entry name" value="YiiD_C"/>
    <property type="match status" value="1"/>
</dbReference>
<reference evidence="3 4" key="1">
    <citation type="submission" date="2019-07" db="EMBL/GenBank/DDBJ databases">
        <title>Whole genome shotgun sequence of Brevifollis gellanilyticus NBRC 108608.</title>
        <authorList>
            <person name="Hosoyama A."/>
            <person name="Uohara A."/>
            <person name="Ohji S."/>
            <person name="Ichikawa N."/>
        </authorList>
    </citation>
    <scope>NUCLEOTIDE SEQUENCE [LARGE SCALE GENOMIC DNA]</scope>
    <source>
        <strain evidence="3 4">NBRC 108608</strain>
    </source>
</reference>
<keyword evidence="1" id="KW-0812">Transmembrane</keyword>